<evidence type="ECO:0000256" key="1">
    <source>
        <dbReference type="SAM" id="SignalP"/>
    </source>
</evidence>
<evidence type="ECO:0000313" key="3">
    <source>
        <dbReference type="Proteomes" id="UP000283895"/>
    </source>
</evidence>
<comment type="caution">
    <text evidence="2">The sequence shown here is derived from an EMBL/GenBank/DDBJ whole genome shotgun (WGS) entry which is preliminary data.</text>
</comment>
<dbReference type="AlphaFoldDB" id="A0A423WRE9"/>
<keyword evidence="3" id="KW-1185">Reference proteome</keyword>
<protein>
    <recommendedName>
        <fullName evidence="4">Apple domain-containing protein</fullName>
    </recommendedName>
</protein>
<feature type="chain" id="PRO_5019477332" description="Apple domain-containing protein" evidence="1">
    <location>
        <begin position="29"/>
        <end position="172"/>
    </location>
</feature>
<keyword evidence="1" id="KW-0732">Signal</keyword>
<dbReference type="OrthoDB" id="5229184at2759"/>
<accession>A0A423WRE9</accession>
<gene>
    <name evidence="2" type="ORF">VMCG_04569</name>
</gene>
<organism evidence="2 3">
    <name type="scientific">Cytospora schulzeri</name>
    <dbReference type="NCBI Taxonomy" id="448051"/>
    <lineage>
        <taxon>Eukaryota</taxon>
        <taxon>Fungi</taxon>
        <taxon>Dikarya</taxon>
        <taxon>Ascomycota</taxon>
        <taxon>Pezizomycotina</taxon>
        <taxon>Sordariomycetes</taxon>
        <taxon>Sordariomycetidae</taxon>
        <taxon>Diaporthales</taxon>
        <taxon>Cytosporaceae</taxon>
        <taxon>Cytospora</taxon>
    </lineage>
</organism>
<feature type="signal peptide" evidence="1">
    <location>
        <begin position="1"/>
        <end position="28"/>
    </location>
</feature>
<reference evidence="2 3" key="1">
    <citation type="submission" date="2015-09" db="EMBL/GenBank/DDBJ databases">
        <title>Host preference determinants of Valsa canker pathogens revealed by comparative genomics.</title>
        <authorList>
            <person name="Yin Z."/>
            <person name="Huang L."/>
        </authorList>
    </citation>
    <scope>NUCLEOTIDE SEQUENCE [LARGE SCALE GENOMIC DNA]</scope>
    <source>
        <strain evidence="2 3">03-1</strain>
    </source>
</reference>
<evidence type="ECO:0008006" key="4">
    <source>
        <dbReference type="Google" id="ProtNLM"/>
    </source>
</evidence>
<name>A0A423WRE9_9PEZI</name>
<dbReference type="EMBL" id="LKEA01000011">
    <property type="protein sequence ID" value="ROW06084.1"/>
    <property type="molecule type" value="Genomic_DNA"/>
</dbReference>
<sequence>MAILTITKYSLLVFGAFAAVVIAAPAQAGHPDRVLHNRTPTIATEPSSATCVAGAPAISTSAYKIDYAAVAAPTTGNSYDIDESFKSAHTVGNAMTLYFGSDSDDMKNYASFKCQYTCNGTPGCVSFFGRFVQVNSTTEHFECLGFGALLDHSAFILTSQNVPIGGFNKLCR</sequence>
<evidence type="ECO:0000313" key="2">
    <source>
        <dbReference type="EMBL" id="ROW06084.1"/>
    </source>
</evidence>
<proteinExistence type="predicted"/>
<dbReference type="Proteomes" id="UP000283895">
    <property type="component" value="Unassembled WGS sequence"/>
</dbReference>